<reference evidence="9 10" key="1">
    <citation type="submission" date="2018-08" db="EMBL/GenBank/DDBJ databases">
        <title>A genome reference for cultivated species of the human gut microbiota.</title>
        <authorList>
            <person name="Zou Y."/>
            <person name="Xue W."/>
            <person name="Luo G."/>
        </authorList>
    </citation>
    <scope>NUCLEOTIDE SEQUENCE [LARGE SCALE GENOMIC DNA]</scope>
    <source>
        <strain evidence="9 10">AF37-2AT</strain>
    </source>
</reference>
<evidence type="ECO:0000256" key="7">
    <source>
        <dbReference type="RuleBase" id="RU363032"/>
    </source>
</evidence>
<evidence type="ECO:0000313" key="9">
    <source>
        <dbReference type="EMBL" id="RGE87756.1"/>
    </source>
</evidence>
<keyword evidence="4 7" id="KW-0812">Transmembrane</keyword>
<dbReference type="OrthoDB" id="308958at2"/>
<dbReference type="GO" id="GO:0005886">
    <property type="term" value="C:plasma membrane"/>
    <property type="evidence" value="ECO:0007669"/>
    <property type="project" value="UniProtKB-SubCell"/>
</dbReference>
<evidence type="ECO:0000256" key="5">
    <source>
        <dbReference type="ARBA" id="ARBA00022989"/>
    </source>
</evidence>
<evidence type="ECO:0000256" key="2">
    <source>
        <dbReference type="ARBA" id="ARBA00022448"/>
    </source>
</evidence>
<dbReference type="Gene3D" id="1.10.3720.10">
    <property type="entry name" value="MetI-like"/>
    <property type="match status" value="1"/>
</dbReference>
<feature type="transmembrane region" description="Helical" evidence="7">
    <location>
        <begin position="168"/>
        <end position="190"/>
    </location>
</feature>
<comment type="subcellular location">
    <subcellularLocation>
        <location evidence="1 7">Cell membrane</location>
        <topology evidence="1 7">Multi-pass membrane protein</topology>
    </subcellularLocation>
</comment>
<evidence type="ECO:0000256" key="3">
    <source>
        <dbReference type="ARBA" id="ARBA00022475"/>
    </source>
</evidence>
<dbReference type="PANTHER" id="PTHR30151:SF0">
    <property type="entry name" value="ABC TRANSPORTER PERMEASE PROTEIN MJ0413-RELATED"/>
    <property type="match status" value="1"/>
</dbReference>
<evidence type="ECO:0000313" key="10">
    <source>
        <dbReference type="Proteomes" id="UP000261080"/>
    </source>
</evidence>
<dbReference type="PROSITE" id="PS50928">
    <property type="entry name" value="ABC_TM1"/>
    <property type="match status" value="1"/>
</dbReference>
<feature type="transmembrane region" description="Helical" evidence="7">
    <location>
        <begin position="58"/>
        <end position="84"/>
    </location>
</feature>
<dbReference type="PANTHER" id="PTHR30151">
    <property type="entry name" value="ALKANE SULFONATE ABC TRANSPORTER-RELATED, MEMBRANE SUBUNIT"/>
    <property type="match status" value="1"/>
</dbReference>
<feature type="transmembrane region" description="Helical" evidence="7">
    <location>
        <begin position="96"/>
        <end position="119"/>
    </location>
</feature>
<dbReference type="RefSeq" id="WP_024731810.1">
    <property type="nucleotide sequence ID" value="NZ_BAABYU010000001.1"/>
</dbReference>
<feature type="domain" description="ABC transmembrane type-1" evidence="8">
    <location>
        <begin position="58"/>
        <end position="242"/>
    </location>
</feature>
<dbReference type="EMBL" id="QVLX01000003">
    <property type="protein sequence ID" value="RGE87756.1"/>
    <property type="molecule type" value="Genomic_DNA"/>
</dbReference>
<feature type="transmembrane region" description="Helical" evidence="7">
    <location>
        <begin position="224"/>
        <end position="251"/>
    </location>
</feature>
<dbReference type="InterPro" id="IPR035906">
    <property type="entry name" value="MetI-like_sf"/>
</dbReference>
<evidence type="ECO:0000256" key="6">
    <source>
        <dbReference type="ARBA" id="ARBA00023136"/>
    </source>
</evidence>
<sequence>MSSTTANKKKKRTIRFWAVAVWLFVWQAVSVWIGQEILLVSPVVVLERLTGLVMETEFWRSIGFSLVRILGGFFLAAAAGILAAGLSAKFERIREFFAPAVMVVKAVPVASFIILVLIWVPSRNLSVVISFLMVFPILYTNVLDGILSTDPKLLEMADVFALPHAVRIRYIYVSQVLLFFRTGCSIGLGLCWKAGVAAEVIGIPDGSIGEKLYNAKVYLNTPDLFAWTVVIVLISLLFEKLFLAMVDGAVIRLERMR</sequence>
<keyword evidence="3" id="KW-1003">Cell membrane</keyword>
<dbReference type="AlphaFoldDB" id="A0A3E3K2R1"/>
<comment type="caution">
    <text evidence="9">The sequence shown here is derived from an EMBL/GenBank/DDBJ whole genome shotgun (WGS) entry which is preliminary data.</text>
</comment>
<evidence type="ECO:0000259" key="8">
    <source>
        <dbReference type="PROSITE" id="PS50928"/>
    </source>
</evidence>
<feature type="transmembrane region" description="Helical" evidence="7">
    <location>
        <begin position="125"/>
        <end position="147"/>
    </location>
</feature>
<keyword evidence="5 7" id="KW-1133">Transmembrane helix</keyword>
<keyword evidence="10" id="KW-1185">Reference proteome</keyword>
<protein>
    <submittedName>
        <fullName evidence="9">Nitrate ABC transporter permease</fullName>
    </submittedName>
</protein>
<organism evidence="9 10">
    <name type="scientific">Sellimonas intestinalis</name>
    <dbReference type="NCBI Taxonomy" id="1653434"/>
    <lineage>
        <taxon>Bacteria</taxon>
        <taxon>Bacillati</taxon>
        <taxon>Bacillota</taxon>
        <taxon>Clostridia</taxon>
        <taxon>Lachnospirales</taxon>
        <taxon>Lachnospiraceae</taxon>
        <taxon>Sellimonas</taxon>
    </lineage>
</organism>
<dbReference type="Proteomes" id="UP000261080">
    <property type="component" value="Unassembled WGS sequence"/>
</dbReference>
<dbReference type="InterPro" id="IPR000515">
    <property type="entry name" value="MetI-like"/>
</dbReference>
<accession>A0A3E3K2R1</accession>
<dbReference type="GO" id="GO:0055085">
    <property type="term" value="P:transmembrane transport"/>
    <property type="evidence" value="ECO:0007669"/>
    <property type="project" value="InterPro"/>
</dbReference>
<evidence type="ECO:0000256" key="1">
    <source>
        <dbReference type="ARBA" id="ARBA00004651"/>
    </source>
</evidence>
<dbReference type="SUPFAM" id="SSF161098">
    <property type="entry name" value="MetI-like"/>
    <property type="match status" value="1"/>
</dbReference>
<comment type="similarity">
    <text evidence="7">Belongs to the binding-protein-dependent transport system permease family.</text>
</comment>
<dbReference type="Pfam" id="PF00528">
    <property type="entry name" value="BPD_transp_1"/>
    <property type="match status" value="1"/>
</dbReference>
<keyword evidence="2 7" id="KW-0813">Transport</keyword>
<gene>
    <name evidence="9" type="ORF">DW016_06430</name>
</gene>
<keyword evidence="6 7" id="KW-0472">Membrane</keyword>
<feature type="transmembrane region" description="Helical" evidence="7">
    <location>
        <begin position="16"/>
        <end position="38"/>
    </location>
</feature>
<evidence type="ECO:0000256" key="4">
    <source>
        <dbReference type="ARBA" id="ARBA00022692"/>
    </source>
</evidence>
<name>A0A3E3K2R1_9FIRM</name>
<proteinExistence type="inferred from homology"/>